<proteinExistence type="predicted"/>
<dbReference type="Proteomes" id="UP000092993">
    <property type="component" value="Unassembled WGS sequence"/>
</dbReference>
<accession>A0A1C7LQ50</accession>
<evidence type="ECO:0000313" key="1">
    <source>
        <dbReference type="EMBL" id="OBZ66708.1"/>
    </source>
</evidence>
<comment type="caution">
    <text evidence="1">The sequence shown here is derived from an EMBL/GenBank/DDBJ whole genome shotgun (WGS) entry which is preliminary data.</text>
</comment>
<gene>
    <name evidence="1" type="ORF">A0H81_13157</name>
</gene>
<reference evidence="1 2" key="1">
    <citation type="submission" date="2016-03" db="EMBL/GenBank/DDBJ databases">
        <title>Whole genome sequencing of Grifola frondosa 9006-11.</title>
        <authorList>
            <person name="Min B."/>
            <person name="Park H."/>
            <person name="Kim J.-G."/>
            <person name="Cho H."/>
            <person name="Oh Y.-L."/>
            <person name="Kong W.-S."/>
            <person name="Choi I.-G."/>
        </authorList>
    </citation>
    <scope>NUCLEOTIDE SEQUENCE [LARGE SCALE GENOMIC DNA]</scope>
    <source>
        <strain evidence="1 2">9006-11</strain>
    </source>
</reference>
<sequence length="137" mass="15428">MSDSVKRTHRPWPFLTIRISRCALIESSKRLEKIVQSGLDDKKLNLEDERLTTNSVATDVWINRLVKGSIELAIRGKPYYFQEWNETPRPGEHSPVGSIPPTLLICNLKSLGPTSVVRRQILAPCGFVLECNISTLA</sequence>
<dbReference type="EMBL" id="LUGG01000027">
    <property type="protein sequence ID" value="OBZ66708.1"/>
    <property type="molecule type" value="Genomic_DNA"/>
</dbReference>
<keyword evidence="2" id="KW-1185">Reference proteome</keyword>
<dbReference type="AlphaFoldDB" id="A0A1C7LQ50"/>
<name>A0A1C7LQ50_GRIFR</name>
<protein>
    <submittedName>
        <fullName evidence="1">Uncharacterized protein</fullName>
    </submittedName>
</protein>
<organism evidence="1 2">
    <name type="scientific">Grifola frondosa</name>
    <name type="common">Maitake</name>
    <name type="synonym">Polyporus frondosus</name>
    <dbReference type="NCBI Taxonomy" id="5627"/>
    <lineage>
        <taxon>Eukaryota</taxon>
        <taxon>Fungi</taxon>
        <taxon>Dikarya</taxon>
        <taxon>Basidiomycota</taxon>
        <taxon>Agaricomycotina</taxon>
        <taxon>Agaricomycetes</taxon>
        <taxon>Polyporales</taxon>
        <taxon>Grifolaceae</taxon>
        <taxon>Grifola</taxon>
    </lineage>
</organism>
<evidence type="ECO:0000313" key="2">
    <source>
        <dbReference type="Proteomes" id="UP000092993"/>
    </source>
</evidence>